<name>A0A345NSM9_9MICO</name>
<evidence type="ECO:0000256" key="4">
    <source>
        <dbReference type="ARBA" id="ARBA00022989"/>
    </source>
</evidence>
<dbReference type="EMBL" id="CP031229">
    <property type="protein sequence ID" value="AXH98037.1"/>
    <property type="molecule type" value="Genomic_DNA"/>
</dbReference>
<feature type="domain" description="RDD" evidence="7">
    <location>
        <begin position="1"/>
        <end position="148"/>
    </location>
</feature>
<dbReference type="InterPro" id="IPR010432">
    <property type="entry name" value="RDD"/>
</dbReference>
<dbReference type="OrthoDB" id="4555857at2"/>
<evidence type="ECO:0000313" key="9">
    <source>
        <dbReference type="Proteomes" id="UP000253790"/>
    </source>
</evidence>
<dbReference type="PANTHER" id="PTHR36115">
    <property type="entry name" value="PROLINE-RICH ANTIGEN HOMOLOG-RELATED"/>
    <property type="match status" value="1"/>
</dbReference>
<evidence type="ECO:0000259" key="7">
    <source>
        <dbReference type="Pfam" id="PF06271"/>
    </source>
</evidence>
<feature type="transmembrane region" description="Helical" evidence="6">
    <location>
        <begin position="99"/>
        <end position="132"/>
    </location>
</feature>
<dbReference type="Proteomes" id="UP000253790">
    <property type="component" value="Chromosome"/>
</dbReference>
<feature type="transmembrane region" description="Helical" evidence="6">
    <location>
        <begin position="43"/>
        <end position="64"/>
    </location>
</feature>
<evidence type="ECO:0000256" key="3">
    <source>
        <dbReference type="ARBA" id="ARBA00022692"/>
    </source>
</evidence>
<evidence type="ECO:0000313" key="8">
    <source>
        <dbReference type="EMBL" id="AXH98037.1"/>
    </source>
</evidence>
<dbReference type="AlphaFoldDB" id="A0A345NSM9"/>
<keyword evidence="2" id="KW-1003">Cell membrane</keyword>
<protein>
    <submittedName>
        <fullName evidence="8">RDD family protein</fullName>
    </submittedName>
</protein>
<organism evidence="8 9">
    <name type="scientific">Ornithinimicrobium avium</name>
    <dbReference type="NCBI Taxonomy" id="2283195"/>
    <lineage>
        <taxon>Bacteria</taxon>
        <taxon>Bacillati</taxon>
        <taxon>Actinomycetota</taxon>
        <taxon>Actinomycetes</taxon>
        <taxon>Micrococcales</taxon>
        <taxon>Ornithinimicrobiaceae</taxon>
        <taxon>Ornithinimicrobium</taxon>
    </lineage>
</organism>
<reference evidence="8 9" key="1">
    <citation type="submission" date="2018-07" db="EMBL/GenBank/DDBJ databases">
        <title>Complete genome sequencing of Ornithinimicrobium sp. AMA3305.</title>
        <authorList>
            <person name="Bae J.-W."/>
        </authorList>
    </citation>
    <scope>NUCLEOTIDE SEQUENCE [LARGE SCALE GENOMIC DNA]</scope>
    <source>
        <strain evidence="8 9">AMA3305</strain>
    </source>
</reference>
<keyword evidence="9" id="KW-1185">Reference proteome</keyword>
<keyword evidence="3 6" id="KW-0812">Transmembrane</keyword>
<keyword evidence="5 6" id="KW-0472">Membrane</keyword>
<dbReference type="GO" id="GO:0005886">
    <property type="term" value="C:plasma membrane"/>
    <property type="evidence" value="ECO:0007669"/>
    <property type="project" value="UniProtKB-SubCell"/>
</dbReference>
<evidence type="ECO:0000256" key="2">
    <source>
        <dbReference type="ARBA" id="ARBA00022475"/>
    </source>
</evidence>
<evidence type="ECO:0000256" key="1">
    <source>
        <dbReference type="ARBA" id="ARBA00004651"/>
    </source>
</evidence>
<evidence type="ECO:0000256" key="6">
    <source>
        <dbReference type="SAM" id="Phobius"/>
    </source>
</evidence>
<keyword evidence="4 6" id="KW-1133">Transmembrane helix</keyword>
<dbReference type="PANTHER" id="PTHR36115:SF4">
    <property type="entry name" value="MEMBRANE PROTEIN"/>
    <property type="match status" value="1"/>
</dbReference>
<accession>A0A345NSM9</accession>
<feature type="transmembrane region" description="Helical" evidence="6">
    <location>
        <begin position="12"/>
        <end position="31"/>
    </location>
</feature>
<dbReference type="KEGG" id="orn:DV701_09715"/>
<dbReference type="InterPro" id="IPR051791">
    <property type="entry name" value="Pra-immunoreactive"/>
</dbReference>
<comment type="subcellular location">
    <subcellularLocation>
        <location evidence="1">Cell membrane</location>
        <topology evidence="1">Multi-pass membrane protein</topology>
    </subcellularLocation>
</comment>
<sequence>MDRFVARLIDHVLLFAVNMVLVVFLIVGVVMNGSGGLMGRGNFFTNVVSSVLAAAIYLAYFAYLESTRGQTIGKMVMKLETRGQDGGRPSMEQAIRRNIWVAFGLLGVIPIIGGVLAGLGQLVAMILIAVGISGDAVARRGWHDKFAGTQVVKIG</sequence>
<dbReference type="Pfam" id="PF06271">
    <property type="entry name" value="RDD"/>
    <property type="match status" value="1"/>
</dbReference>
<proteinExistence type="predicted"/>
<gene>
    <name evidence="8" type="ORF">DV701_09715</name>
</gene>
<evidence type="ECO:0000256" key="5">
    <source>
        <dbReference type="ARBA" id="ARBA00023136"/>
    </source>
</evidence>